<evidence type="ECO:0000313" key="2">
    <source>
        <dbReference type="EMBL" id="NJC69865.1"/>
    </source>
</evidence>
<accession>A0ABX0XWW6</accession>
<protein>
    <recommendedName>
        <fullName evidence="4">Transmembrane protein</fullName>
    </recommendedName>
</protein>
<proteinExistence type="predicted"/>
<organism evidence="2 3">
    <name type="scientific">Planosporangium thailandense</name>
    <dbReference type="NCBI Taxonomy" id="765197"/>
    <lineage>
        <taxon>Bacteria</taxon>
        <taxon>Bacillati</taxon>
        <taxon>Actinomycetota</taxon>
        <taxon>Actinomycetes</taxon>
        <taxon>Micromonosporales</taxon>
        <taxon>Micromonosporaceae</taxon>
        <taxon>Planosporangium</taxon>
    </lineage>
</organism>
<dbReference type="EMBL" id="JAATVY010000004">
    <property type="protein sequence ID" value="NJC69865.1"/>
    <property type="molecule type" value="Genomic_DNA"/>
</dbReference>
<feature type="transmembrane region" description="Helical" evidence="1">
    <location>
        <begin position="6"/>
        <end position="24"/>
    </location>
</feature>
<dbReference type="Proteomes" id="UP000722989">
    <property type="component" value="Unassembled WGS sequence"/>
</dbReference>
<comment type="caution">
    <text evidence="2">The sequence shown here is derived from an EMBL/GenBank/DDBJ whole genome shotgun (WGS) entry which is preliminary data.</text>
</comment>
<keyword evidence="3" id="KW-1185">Reference proteome</keyword>
<dbReference type="RefSeq" id="WP_167924736.1">
    <property type="nucleotide sequence ID" value="NZ_JAATVY010000004.1"/>
</dbReference>
<feature type="transmembrane region" description="Helical" evidence="1">
    <location>
        <begin position="67"/>
        <end position="89"/>
    </location>
</feature>
<evidence type="ECO:0000256" key="1">
    <source>
        <dbReference type="SAM" id="Phobius"/>
    </source>
</evidence>
<evidence type="ECO:0008006" key="4">
    <source>
        <dbReference type="Google" id="ProtNLM"/>
    </source>
</evidence>
<evidence type="ECO:0000313" key="3">
    <source>
        <dbReference type="Proteomes" id="UP000722989"/>
    </source>
</evidence>
<reference evidence="2 3" key="1">
    <citation type="submission" date="2020-03" db="EMBL/GenBank/DDBJ databases">
        <title>WGS of the type strain of Planosporangium spp.</title>
        <authorList>
            <person name="Thawai C."/>
        </authorList>
    </citation>
    <scope>NUCLEOTIDE SEQUENCE [LARGE SCALE GENOMIC DNA]</scope>
    <source>
        <strain evidence="2 3">TBRC 5610</strain>
    </source>
</reference>
<keyword evidence="1" id="KW-0472">Membrane</keyword>
<keyword evidence="1" id="KW-1133">Transmembrane helix</keyword>
<sequence>MSRVLMPLFIGVMMGLFSAAWIIGRPQTRQEERKRRQALAVRRRRREWFAGKELFADRMGSTRRGSLLMAACFGAFSLYCFTLAAAALFDELR</sequence>
<name>A0ABX0XWW6_9ACTN</name>
<gene>
    <name evidence="2" type="ORF">HC031_09055</name>
</gene>
<keyword evidence="1" id="KW-0812">Transmembrane</keyword>